<evidence type="ECO:0008006" key="3">
    <source>
        <dbReference type="Google" id="ProtNLM"/>
    </source>
</evidence>
<gene>
    <name evidence="1" type="ORF">COU16_00145</name>
</gene>
<dbReference type="Proteomes" id="UP000229344">
    <property type="component" value="Unassembled WGS sequence"/>
</dbReference>
<accession>A0A2H0UGV8</accession>
<comment type="caution">
    <text evidence="1">The sequence shown here is derived from an EMBL/GenBank/DDBJ whole genome shotgun (WGS) entry which is preliminary data.</text>
</comment>
<protein>
    <recommendedName>
        <fullName evidence="3">NTP pyrophosphohydrolase MazG putative catalytic core domain-containing protein</fullName>
    </recommendedName>
</protein>
<organism evidence="1 2">
    <name type="scientific">Candidatus Kaiserbacteria bacterium CG10_big_fil_rev_8_21_14_0_10_47_16</name>
    <dbReference type="NCBI Taxonomy" id="1974608"/>
    <lineage>
        <taxon>Bacteria</taxon>
        <taxon>Candidatus Kaiseribacteriota</taxon>
    </lineage>
</organism>
<dbReference type="AlphaFoldDB" id="A0A2H0UGV8"/>
<reference evidence="2" key="1">
    <citation type="submission" date="2017-09" db="EMBL/GenBank/DDBJ databases">
        <title>Depth-based differentiation of microbial function through sediment-hosted aquifers and enrichment of novel symbionts in the deep terrestrial subsurface.</title>
        <authorList>
            <person name="Probst A.J."/>
            <person name="Ladd B."/>
            <person name="Jarett J.K."/>
            <person name="Geller-Mcgrath D.E."/>
            <person name="Sieber C.M.K."/>
            <person name="Emerson J.B."/>
            <person name="Anantharaman K."/>
            <person name="Thomas B.C."/>
            <person name="Malmstrom R."/>
            <person name="Stieglmeier M."/>
            <person name="Klingl A."/>
            <person name="Woyke T."/>
            <person name="Ryan C.M."/>
            <person name="Banfield J.F."/>
        </authorList>
    </citation>
    <scope>NUCLEOTIDE SEQUENCE [LARGE SCALE GENOMIC DNA]</scope>
</reference>
<evidence type="ECO:0000313" key="2">
    <source>
        <dbReference type="Proteomes" id="UP000229344"/>
    </source>
</evidence>
<sequence length="99" mass="11466">MKTITEWQKVLKAAADRRFPDSGWGEKERIESIERQLDDAKVALACARGERVSDYHGHQDPDHRIAALIADILIFAEERDTDVEDELEKVRAWFEGRDE</sequence>
<dbReference type="EMBL" id="PFBI01000001">
    <property type="protein sequence ID" value="PIR84916.1"/>
    <property type="molecule type" value="Genomic_DNA"/>
</dbReference>
<evidence type="ECO:0000313" key="1">
    <source>
        <dbReference type="EMBL" id="PIR84916.1"/>
    </source>
</evidence>
<name>A0A2H0UGV8_9BACT</name>
<proteinExistence type="predicted"/>